<feature type="compositionally biased region" description="Polar residues" evidence="3">
    <location>
        <begin position="24"/>
        <end position="46"/>
    </location>
</feature>
<dbReference type="GO" id="GO:0003676">
    <property type="term" value="F:nucleic acid binding"/>
    <property type="evidence" value="ECO:0007669"/>
    <property type="project" value="InterPro"/>
</dbReference>
<dbReference type="OrthoDB" id="3863715at2759"/>
<accession>A0A165A531</accession>
<dbReference type="GO" id="GO:0005730">
    <property type="term" value="C:nucleolus"/>
    <property type="evidence" value="ECO:0007669"/>
    <property type="project" value="TreeGrafter"/>
</dbReference>
<dbReference type="AlphaFoldDB" id="A0A165A531"/>
<evidence type="ECO:0000259" key="4">
    <source>
        <dbReference type="PROSITE" id="PS50158"/>
    </source>
</evidence>
<feature type="domain" description="CCHC-type" evidence="4">
    <location>
        <begin position="160"/>
        <end position="175"/>
    </location>
</feature>
<feature type="domain" description="CCHC-type" evidence="4">
    <location>
        <begin position="96"/>
        <end position="111"/>
    </location>
</feature>
<proteinExistence type="predicted"/>
<gene>
    <name evidence="5" type="ORF">SISNIDRAFT_448739</name>
</gene>
<dbReference type="InterPro" id="IPR036875">
    <property type="entry name" value="Znf_CCHC_sf"/>
</dbReference>
<dbReference type="PANTHER" id="PTHR46242">
    <property type="entry name" value="ZINC FINGER CCHC DOMAIN-CONTAINING PROTEIN 9 ZCCHC9"/>
    <property type="match status" value="1"/>
</dbReference>
<evidence type="ECO:0000313" key="5">
    <source>
        <dbReference type="EMBL" id="KZS98490.1"/>
    </source>
</evidence>
<evidence type="ECO:0000313" key="6">
    <source>
        <dbReference type="Proteomes" id="UP000076722"/>
    </source>
</evidence>
<feature type="region of interest" description="Disordered" evidence="3">
    <location>
        <begin position="262"/>
        <end position="284"/>
    </location>
</feature>
<dbReference type="STRING" id="1314777.A0A165A531"/>
<evidence type="ECO:0000256" key="1">
    <source>
        <dbReference type="ARBA" id="ARBA00022664"/>
    </source>
</evidence>
<keyword evidence="2" id="KW-0863">Zinc-finger</keyword>
<dbReference type="SUPFAM" id="SSF57756">
    <property type="entry name" value="Retrovirus zinc finger-like domains"/>
    <property type="match status" value="2"/>
</dbReference>
<keyword evidence="1" id="KW-0507">mRNA processing</keyword>
<protein>
    <recommendedName>
        <fullName evidence="4">CCHC-type domain-containing protein</fullName>
    </recommendedName>
</protein>
<dbReference type="Proteomes" id="UP000076722">
    <property type="component" value="Unassembled WGS sequence"/>
</dbReference>
<sequence>MTRYTSVGYKRTYLEAGFEETESIPGQSIAPTASQKAPESETSTAPQKRRKKSQHSTDGAPLGKAGSQRARNYTLASASESRREKRIAERLSSVTCFACREKGHEAKNCPSDISAAPSGVRNKDGQGGKSICYRCGSDRHTLSKCKNPQLEDNALPFAHCFVCSQTGHLASACAQNASKGIYPNGGSCRLCGESTHLAKDCGKRRIDNSQTLLVGVGQGAGADEDDYHIMKRQTTGLEKKPHRQKPRDTVKSLAGGAVIMKTSSDVPHSRPPVRQTPKVKVVAF</sequence>
<reference evidence="5 6" key="1">
    <citation type="journal article" date="2016" name="Mol. Biol. Evol.">
        <title>Comparative Genomics of Early-Diverging Mushroom-Forming Fungi Provides Insights into the Origins of Lignocellulose Decay Capabilities.</title>
        <authorList>
            <person name="Nagy L.G."/>
            <person name="Riley R."/>
            <person name="Tritt A."/>
            <person name="Adam C."/>
            <person name="Daum C."/>
            <person name="Floudas D."/>
            <person name="Sun H."/>
            <person name="Yadav J.S."/>
            <person name="Pangilinan J."/>
            <person name="Larsson K.H."/>
            <person name="Matsuura K."/>
            <person name="Barry K."/>
            <person name="Labutti K."/>
            <person name="Kuo R."/>
            <person name="Ohm R.A."/>
            <person name="Bhattacharya S.S."/>
            <person name="Shirouzu T."/>
            <person name="Yoshinaga Y."/>
            <person name="Martin F.M."/>
            <person name="Grigoriev I.V."/>
            <person name="Hibbett D.S."/>
        </authorList>
    </citation>
    <scope>NUCLEOTIDE SEQUENCE [LARGE SCALE GENOMIC DNA]</scope>
    <source>
        <strain evidence="5 6">HHB9708</strain>
    </source>
</reference>
<dbReference type="Gene3D" id="4.10.60.10">
    <property type="entry name" value="Zinc finger, CCHC-type"/>
    <property type="match status" value="2"/>
</dbReference>
<dbReference type="GO" id="GO:0006397">
    <property type="term" value="P:mRNA processing"/>
    <property type="evidence" value="ECO:0007669"/>
    <property type="project" value="UniProtKB-KW"/>
</dbReference>
<feature type="region of interest" description="Disordered" evidence="3">
    <location>
        <begin position="19"/>
        <end position="86"/>
    </location>
</feature>
<dbReference type="InterPro" id="IPR042246">
    <property type="entry name" value="ZCCHC9"/>
</dbReference>
<dbReference type="InterPro" id="IPR001878">
    <property type="entry name" value="Znf_CCHC"/>
</dbReference>
<keyword evidence="2" id="KW-0862">Zinc</keyword>
<keyword evidence="6" id="KW-1185">Reference proteome</keyword>
<evidence type="ECO:0000256" key="2">
    <source>
        <dbReference type="PROSITE-ProRule" id="PRU00047"/>
    </source>
</evidence>
<evidence type="ECO:0000256" key="3">
    <source>
        <dbReference type="SAM" id="MobiDB-lite"/>
    </source>
</evidence>
<dbReference type="SMART" id="SM00343">
    <property type="entry name" value="ZnF_C2HC"/>
    <property type="match status" value="4"/>
</dbReference>
<dbReference type="GO" id="GO:0008270">
    <property type="term" value="F:zinc ion binding"/>
    <property type="evidence" value="ECO:0007669"/>
    <property type="project" value="UniProtKB-KW"/>
</dbReference>
<dbReference type="PANTHER" id="PTHR46242:SF1">
    <property type="entry name" value="ZINC FINGER CCHC DOMAIN-CONTAINING PROTEIN 9"/>
    <property type="match status" value="1"/>
</dbReference>
<dbReference type="Pfam" id="PF00098">
    <property type="entry name" value="zf-CCHC"/>
    <property type="match status" value="1"/>
</dbReference>
<dbReference type="EMBL" id="KV419395">
    <property type="protein sequence ID" value="KZS98490.1"/>
    <property type="molecule type" value="Genomic_DNA"/>
</dbReference>
<organism evidence="5 6">
    <name type="scientific">Sistotremastrum niveocremeum HHB9708</name>
    <dbReference type="NCBI Taxonomy" id="1314777"/>
    <lineage>
        <taxon>Eukaryota</taxon>
        <taxon>Fungi</taxon>
        <taxon>Dikarya</taxon>
        <taxon>Basidiomycota</taxon>
        <taxon>Agaricomycotina</taxon>
        <taxon>Agaricomycetes</taxon>
        <taxon>Sistotremastrales</taxon>
        <taxon>Sistotremastraceae</taxon>
        <taxon>Sertulicium</taxon>
        <taxon>Sertulicium niveocremeum</taxon>
    </lineage>
</organism>
<keyword evidence="2" id="KW-0479">Metal-binding</keyword>
<name>A0A165A531_9AGAM</name>
<feature type="compositionally biased region" description="Polar residues" evidence="3">
    <location>
        <begin position="69"/>
        <end position="79"/>
    </location>
</feature>
<dbReference type="PROSITE" id="PS50158">
    <property type="entry name" value="ZF_CCHC"/>
    <property type="match status" value="2"/>
</dbReference>